<evidence type="ECO:0000256" key="1">
    <source>
        <dbReference type="SAM" id="Phobius"/>
    </source>
</evidence>
<evidence type="ECO:0000313" key="2">
    <source>
        <dbReference type="EMBL" id="JAE32266.1"/>
    </source>
</evidence>
<sequence>MTVELLLMIHLFSSCYVLKCLLAGCTFLTAGILGSFISVRCLYF</sequence>
<accession>A0A0A9HBN9</accession>
<dbReference type="AlphaFoldDB" id="A0A0A9HBN9"/>
<feature type="transmembrane region" description="Helical" evidence="1">
    <location>
        <begin position="16"/>
        <end position="43"/>
    </location>
</feature>
<reference evidence="2" key="1">
    <citation type="submission" date="2014-09" db="EMBL/GenBank/DDBJ databases">
        <authorList>
            <person name="Magalhaes I.L.F."/>
            <person name="Oliveira U."/>
            <person name="Santos F.R."/>
            <person name="Vidigal T.H.D.A."/>
            <person name="Brescovit A.D."/>
            <person name="Santos A.J."/>
        </authorList>
    </citation>
    <scope>NUCLEOTIDE SEQUENCE</scope>
    <source>
        <tissue evidence="2">Shoot tissue taken approximately 20 cm above the soil surface</tissue>
    </source>
</reference>
<keyword evidence="1" id="KW-0812">Transmembrane</keyword>
<keyword evidence="1" id="KW-0472">Membrane</keyword>
<organism evidence="2">
    <name type="scientific">Arundo donax</name>
    <name type="common">Giant reed</name>
    <name type="synonym">Donax arundinaceus</name>
    <dbReference type="NCBI Taxonomy" id="35708"/>
    <lineage>
        <taxon>Eukaryota</taxon>
        <taxon>Viridiplantae</taxon>
        <taxon>Streptophyta</taxon>
        <taxon>Embryophyta</taxon>
        <taxon>Tracheophyta</taxon>
        <taxon>Spermatophyta</taxon>
        <taxon>Magnoliopsida</taxon>
        <taxon>Liliopsida</taxon>
        <taxon>Poales</taxon>
        <taxon>Poaceae</taxon>
        <taxon>PACMAD clade</taxon>
        <taxon>Arundinoideae</taxon>
        <taxon>Arundineae</taxon>
        <taxon>Arundo</taxon>
    </lineage>
</organism>
<name>A0A0A9HBN9_ARUDO</name>
<proteinExistence type="predicted"/>
<protein>
    <submittedName>
        <fullName evidence="2">Uncharacterized protein</fullName>
    </submittedName>
</protein>
<reference evidence="2" key="2">
    <citation type="journal article" date="2015" name="Data Brief">
        <title>Shoot transcriptome of the giant reed, Arundo donax.</title>
        <authorList>
            <person name="Barrero R.A."/>
            <person name="Guerrero F.D."/>
            <person name="Moolhuijzen P."/>
            <person name="Goolsby J.A."/>
            <person name="Tidwell J."/>
            <person name="Bellgard S.E."/>
            <person name="Bellgard M.I."/>
        </authorList>
    </citation>
    <scope>NUCLEOTIDE SEQUENCE</scope>
    <source>
        <tissue evidence="2">Shoot tissue taken approximately 20 cm above the soil surface</tissue>
    </source>
</reference>
<keyword evidence="1" id="KW-1133">Transmembrane helix</keyword>
<dbReference type="EMBL" id="GBRH01165630">
    <property type="protein sequence ID" value="JAE32266.1"/>
    <property type="molecule type" value="Transcribed_RNA"/>
</dbReference>